<dbReference type="InterPro" id="IPR050534">
    <property type="entry name" value="Coronavir_polyprotein_1ab"/>
</dbReference>
<comment type="function">
    <text evidence="11">A helicase/nuclease that prepares dsDNA breaks (DSB) for recombinational DNA repair. Binds to DSBs and unwinds DNA via a highly rapid and processive ATP-dependent bidirectional helicase activity. Unwinds dsDNA until it encounters a Chi (crossover hotspot instigator) sequence from the 3' direction. Cuts ssDNA a few nucleotides 3' to the Chi site. The properties and activities of the enzyme are changed at Chi. The Chi-altered holoenzyme produces a long 3'-ssDNA overhang and facilitates RecA-binding to the ssDNA for homologous DNA recombination and repair. Holoenzyme degrades any linearized DNA that is unable to undergo homologous recombination. In the holoenzyme this subunit has ssDNA-dependent ATPase and 5'-3' helicase activity. When added to pre-assembled RecBC greatly stimulates nuclease activity and augments holoenzyme processivity. Negatively regulates the RecA-loading ability of RecBCD.</text>
</comment>
<dbReference type="GO" id="GO:0000724">
    <property type="term" value="P:double-strand break repair via homologous recombination"/>
    <property type="evidence" value="ECO:0007669"/>
    <property type="project" value="UniProtKB-UniRule"/>
</dbReference>
<dbReference type="Pfam" id="PF13538">
    <property type="entry name" value="UvrD_C_2"/>
    <property type="match status" value="1"/>
</dbReference>
<name>A0A542YLY2_9MICO</name>
<keyword evidence="15" id="KW-1185">Reference proteome</keyword>
<accession>A0A542YLY2</accession>
<dbReference type="RefSeq" id="WP_141783396.1">
    <property type="nucleotide sequence ID" value="NZ_BAAAIK010000008.1"/>
</dbReference>
<evidence type="ECO:0000256" key="4">
    <source>
        <dbReference type="ARBA" id="ARBA00022801"/>
    </source>
</evidence>
<evidence type="ECO:0000313" key="14">
    <source>
        <dbReference type="EMBL" id="TQL49092.1"/>
    </source>
</evidence>
<proteinExistence type="inferred from homology"/>
<evidence type="ECO:0000256" key="3">
    <source>
        <dbReference type="ARBA" id="ARBA00022763"/>
    </source>
</evidence>
<dbReference type="GO" id="GO:0003677">
    <property type="term" value="F:DNA binding"/>
    <property type="evidence" value="ECO:0007669"/>
    <property type="project" value="UniProtKB-UniRule"/>
</dbReference>
<dbReference type="InterPro" id="IPR006344">
    <property type="entry name" value="RecD"/>
</dbReference>
<reference evidence="14 15" key="1">
    <citation type="submission" date="2019-06" db="EMBL/GenBank/DDBJ databases">
        <title>Sequencing the genomes of 1000 actinobacteria strains.</title>
        <authorList>
            <person name="Klenk H.-P."/>
        </authorList>
    </citation>
    <scope>NUCLEOTIDE SEQUENCE [LARGE SCALE GENOMIC DNA]</scope>
    <source>
        <strain evidence="14 15">DSM 12335</strain>
    </source>
</reference>
<dbReference type="GO" id="GO:0016887">
    <property type="term" value="F:ATP hydrolysis activity"/>
    <property type="evidence" value="ECO:0007669"/>
    <property type="project" value="RHEA"/>
</dbReference>
<evidence type="ECO:0000259" key="13">
    <source>
        <dbReference type="Pfam" id="PF21185"/>
    </source>
</evidence>
<sequence length="622" mass="66199">MTEIFELTGRFDRRIALSSEGLLREFNDAGVLTAADVHVARRLGVLGGEGDERVLLAVALATRAVRLGSVCVDLAGVRDIAPEAETPENDLPWPDPAGWAEAVAASPLVEAGVLRWEFDLLYLDRYRQQEVQVAQDLRDRAAEPPPPVDDAVLEAGVLQVFPDDGYAEQRAASLRAARQWTTVLTGGPGTGKTTAVAGLLALLAEQAEHAGARPLRIALTAPTGKAAARLQGAVADASTRLPQAYRDRLGELPAATLHRLLGVRPDNATRFRHDRSNHLPHDVIVVDETSMVSLTMMARLLEAVRPDTRLVLVGDPDQLASVEAGAVLSDLVAGLGAAPRATNPPAGQDRSPVAALRTAHRYGQEIGALADALRGGDADAVLAALRSGGDAVQFLEVSDAAEAAEALRPHLLRPALELRDLARRGDSRGALELLDRHRLLCAHRAGPFGVRTWNRRVEQWITEETGDPLWEPMYPGRPLLVTANDYGLGLYNGDTGVVVRPSGSPRSGPTDGAALPGGTVAVLAGATGTVELATSRLADVDTMHAMTIHKSQGSQADVVTVLLPDADSRLLTRELFYTAVTRAQSTVRVVGSEDVVRAAVERRVQRASGLRHRLAGPPAAER</sequence>
<feature type="domain" description="UvrD-like helicase C-terminal" evidence="12">
    <location>
        <begin position="544"/>
        <end position="590"/>
    </location>
</feature>
<dbReference type="Pfam" id="PF13245">
    <property type="entry name" value="AAA_19"/>
    <property type="match status" value="1"/>
</dbReference>
<dbReference type="Gene3D" id="3.40.50.300">
    <property type="entry name" value="P-loop containing nucleotide triphosphate hydrolases"/>
    <property type="match status" value="3"/>
</dbReference>
<dbReference type="OrthoDB" id="9763659at2"/>
<keyword evidence="6 11" id="KW-0269">Exonuclease</keyword>
<keyword evidence="3 11" id="KW-0227">DNA damage</keyword>
<dbReference type="PANTHER" id="PTHR43788:SF6">
    <property type="entry name" value="DNA HELICASE B"/>
    <property type="match status" value="1"/>
</dbReference>
<dbReference type="InterPro" id="IPR027785">
    <property type="entry name" value="UvrD-like_helicase_C"/>
</dbReference>
<keyword evidence="1 11" id="KW-0540">Nuclease</keyword>
<comment type="catalytic activity">
    <reaction evidence="11">
        <text>ATP + H2O = ADP + phosphate + H(+)</text>
        <dbReference type="Rhea" id="RHEA:13065"/>
        <dbReference type="ChEBI" id="CHEBI:15377"/>
        <dbReference type="ChEBI" id="CHEBI:15378"/>
        <dbReference type="ChEBI" id="CHEBI:30616"/>
        <dbReference type="ChEBI" id="CHEBI:43474"/>
        <dbReference type="ChEBI" id="CHEBI:456216"/>
        <dbReference type="EC" id="5.6.2.3"/>
    </reaction>
</comment>
<evidence type="ECO:0000256" key="1">
    <source>
        <dbReference type="ARBA" id="ARBA00022722"/>
    </source>
</evidence>
<dbReference type="GO" id="GO:0043139">
    <property type="term" value="F:5'-3' DNA helicase activity"/>
    <property type="evidence" value="ECO:0007669"/>
    <property type="project" value="UniProtKB-UniRule"/>
</dbReference>
<comment type="subunit">
    <text evidence="11">Heterotrimer of RecB, RecC and RecD. All subunits contribute to DNA-binding.</text>
</comment>
<organism evidence="14 15">
    <name type="scientific">Ornithinicoccus hortensis</name>
    <dbReference type="NCBI Taxonomy" id="82346"/>
    <lineage>
        <taxon>Bacteria</taxon>
        <taxon>Bacillati</taxon>
        <taxon>Actinomycetota</taxon>
        <taxon>Actinomycetes</taxon>
        <taxon>Micrococcales</taxon>
        <taxon>Intrasporangiaceae</taxon>
        <taxon>Ornithinicoccus</taxon>
    </lineage>
</organism>
<dbReference type="SUPFAM" id="SSF52540">
    <property type="entry name" value="P-loop containing nucleoside triphosphate hydrolases"/>
    <property type="match status" value="2"/>
</dbReference>
<dbReference type="NCBIfam" id="TIGR01447">
    <property type="entry name" value="recD"/>
    <property type="match status" value="1"/>
</dbReference>
<gene>
    <name evidence="11" type="primary">recD</name>
    <name evidence="14" type="ORF">FB467_0157</name>
</gene>
<dbReference type="Gene3D" id="1.10.10.1020">
    <property type="entry name" value="RecBCD complex, subunit RecD, N-terminal domain"/>
    <property type="match status" value="1"/>
</dbReference>
<dbReference type="Pfam" id="PF21185">
    <property type="entry name" value="RecD_N"/>
    <property type="match status" value="1"/>
</dbReference>
<comment type="caution">
    <text evidence="14">The sequence shown here is derived from an EMBL/GenBank/DDBJ whole genome shotgun (WGS) entry which is preliminary data.</text>
</comment>
<keyword evidence="5 11" id="KW-0347">Helicase</keyword>
<dbReference type="HAMAP" id="MF_01487">
    <property type="entry name" value="RecD"/>
    <property type="match status" value="1"/>
</dbReference>
<evidence type="ECO:0000313" key="15">
    <source>
        <dbReference type="Proteomes" id="UP000319516"/>
    </source>
</evidence>
<dbReference type="EC" id="5.6.2.3" evidence="11"/>
<dbReference type="CDD" id="cd18809">
    <property type="entry name" value="SF1_C_RecD"/>
    <property type="match status" value="1"/>
</dbReference>
<evidence type="ECO:0000256" key="2">
    <source>
        <dbReference type="ARBA" id="ARBA00022741"/>
    </source>
</evidence>
<dbReference type="GO" id="GO:0009338">
    <property type="term" value="C:exodeoxyribonuclease V complex"/>
    <property type="evidence" value="ECO:0007669"/>
    <property type="project" value="InterPro"/>
</dbReference>
<keyword evidence="4 11" id="KW-0378">Hydrolase</keyword>
<keyword evidence="9 11" id="KW-0234">DNA repair</keyword>
<dbReference type="CDD" id="cd17933">
    <property type="entry name" value="DEXSc_RecD-like"/>
    <property type="match status" value="1"/>
</dbReference>
<keyword evidence="2 11" id="KW-0547">Nucleotide-binding</keyword>
<dbReference type="EMBL" id="VFOP01000001">
    <property type="protein sequence ID" value="TQL49092.1"/>
    <property type="molecule type" value="Genomic_DNA"/>
</dbReference>
<dbReference type="Proteomes" id="UP000319516">
    <property type="component" value="Unassembled WGS sequence"/>
</dbReference>
<keyword evidence="7 11" id="KW-0067">ATP-binding</keyword>
<comment type="miscellaneous">
    <text evidence="11">In the RecBCD complex, RecB has a slow 3'-5' helicase, an exonuclease activity and loads RecA onto ssDNA, RecD has a fast 5'-3' helicase activity, while RecC stimulates the ATPase and processivity of the RecB helicase and contributes to recognition of the Chi site.</text>
</comment>
<evidence type="ECO:0000256" key="10">
    <source>
        <dbReference type="ARBA" id="ARBA00023235"/>
    </source>
</evidence>
<evidence type="ECO:0000256" key="6">
    <source>
        <dbReference type="ARBA" id="ARBA00022839"/>
    </source>
</evidence>
<dbReference type="PANTHER" id="PTHR43788">
    <property type="entry name" value="DNA2/NAM7 HELICASE FAMILY MEMBER"/>
    <property type="match status" value="1"/>
</dbReference>
<protein>
    <recommendedName>
        <fullName evidence="11">RecBCD enzyme subunit RecD</fullName>
        <ecNumber evidence="11">5.6.2.3</ecNumber>
    </recommendedName>
    <alternativeName>
        <fullName evidence="11">DNA 5'-3' helicase subunit RecD</fullName>
    </alternativeName>
    <alternativeName>
        <fullName evidence="11">Exonuclease V subunit RecD</fullName>
        <shortName evidence="11">ExoV subunit RecD</shortName>
    </alternativeName>
    <alternativeName>
        <fullName evidence="11">Helicase/nuclease RecBCD subunit RecD</fullName>
    </alternativeName>
</protein>
<evidence type="ECO:0000259" key="12">
    <source>
        <dbReference type="Pfam" id="PF13538"/>
    </source>
</evidence>
<evidence type="ECO:0000256" key="5">
    <source>
        <dbReference type="ARBA" id="ARBA00022806"/>
    </source>
</evidence>
<keyword evidence="10 11" id="KW-0413">Isomerase</keyword>
<dbReference type="GO" id="GO:0008854">
    <property type="term" value="F:exodeoxyribonuclease V activity"/>
    <property type="evidence" value="ECO:0007669"/>
    <property type="project" value="InterPro"/>
</dbReference>
<dbReference type="InterPro" id="IPR027417">
    <property type="entry name" value="P-loop_NTPase"/>
</dbReference>
<dbReference type="InterPro" id="IPR049550">
    <property type="entry name" value="RecD_N"/>
</dbReference>
<dbReference type="PRINTS" id="PR00830">
    <property type="entry name" value="ENDOLAPTASE"/>
</dbReference>
<feature type="domain" description="RecBCD enzyme subunit RecD N-terminal" evidence="13">
    <location>
        <begin position="29"/>
        <end position="112"/>
    </location>
</feature>
<dbReference type="GO" id="GO:0005524">
    <property type="term" value="F:ATP binding"/>
    <property type="evidence" value="ECO:0007669"/>
    <property type="project" value="UniProtKB-UniRule"/>
</dbReference>
<keyword evidence="8 11" id="KW-0238">DNA-binding</keyword>
<evidence type="ECO:0000256" key="11">
    <source>
        <dbReference type="HAMAP-Rule" id="MF_01487"/>
    </source>
</evidence>
<evidence type="ECO:0000256" key="8">
    <source>
        <dbReference type="ARBA" id="ARBA00023125"/>
    </source>
</evidence>
<dbReference type="GO" id="GO:0017116">
    <property type="term" value="F:single-stranded DNA helicase activity"/>
    <property type="evidence" value="ECO:0007669"/>
    <property type="project" value="TreeGrafter"/>
</dbReference>
<evidence type="ECO:0000256" key="7">
    <source>
        <dbReference type="ARBA" id="ARBA00022840"/>
    </source>
</evidence>
<comment type="similarity">
    <text evidence="11">Belongs to the RecD family.</text>
</comment>
<dbReference type="AlphaFoldDB" id="A0A542YLY2"/>
<evidence type="ECO:0000256" key="9">
    <source>
        <dbReference type="ARBA" id="ARBA00023204"/>
    </source>
</evidence>
<dbReference type="InterPro" id="IPR041851">
    <property type="entry name" value="RecD_N_sf"/>
</dbReference>
<feature type="binding site" evidence="11">
    <location>
        <begin position="186"/>
        <end position="193"/>
    </location>
    <ligand>
        <name>ATP</name>
        <dbReference type="ChEBI" id="CHEBI:30616"/>
    </ligand>
</feature>